<evidence type="ECO:0000256" key="1">
    <source>
        <dbReference type="ARBA" id="ARBA00022679"/>
    </source>
</evidence>
<dbReference type="OrthoDB" id="9805924at2"/>
<dbReference type="Gene3D" id="3.40.630.30">
    <property type="match status" value="1"/>
</dbReference>
<organism evidence="4 5">
    <name type="scientific">BD1-7 clade bacterium</name>
    <dbReference type="NCBI Taxonomy" id="2029982"/>
    <lineage>
        <taxon>Bacteria</taxon>
        <taxon>Pseudomonadati</taxon>
        <taxon>Pseudomonadota</taxon>
        <taxon>Gammaproteobacteria</taxon>
        <taxon>Cellvibrionales</taxon>
        <taxon>Spongiibacteraceae</taxon>
        <taxon>BD1-7 clade</taxon>
    </lineage>
</organism>
<dbReference type="PANTHER" id="PTHR10545:SF29">
    <property type="entry name" value="GH14572P-RELATED"/>
    <property type="match status" value="1"/>
</dbReference>
<dbReference type="InterPro" id="IPR000182">
    <property type="entry name" value="GNAT_dom"/>
</dbReference>
<dbReference type="GO" id="GO:0008080">
    <property type="term" value="F:N-acetyltransferase activity"/>
    <property type="evidence" value="ECO:0007669"/>
    <property type="project" value="TreeGrafter"/>
</dbReference>
<dbReference type="CDD" id="cd04301">
    <property type="entry name" value="NAT_SF"/>
    <property type="match status" value="1"/>
</dbReference>
<evidence type="ECO:0000313" key="4">
    <source>
        <dbReference type="EMBL" id="CAA0112317.1"/>
    </source>
</evidence>
<sequence>MIEPATSETLSEILPLIREYQTFYQVEDICDDRNHVFFSQFGPDNPAGCQFLYRHEGQVVAFATVYFTFTSTITAKVATLNDVYTLPEYRGQGIARQLIDYCRDFAIDSGAKRLQWVTAPDNKTAQSLYDSMDTSKSTWHFYTYS</sequence>
<dbReference type="AlphaFoldDB" id="A0A5S9Q0N4"/>
<keyword evidence="1" id="KW-0808">Transferase</keyword>
<dbReference type="PROSITE" id="PS51186">
    <property type="entry name" value="GNAT"/>
    <property type="match status" value="1"/>
</dbReference>
<dbReference type="SUPFAM" id="SSF55729">
    <property type="entry name" value="Acyl-CoA N-acyltransferases (Nat)"/>
    <property type="match status" value="1"/>
</dbReference>
<dbReference type="InterPro" id="IPR016181">
    <property type="entry name" value="Acyl_CoA_acyltransferase"/>
</dbReference>
<name>A0A5S9Q0N4_9GAMM</name>
<evidence type="ECO:0000259" key="3">
    <source>
        <dbReference type="PROSITE" id="PS51186"/>
    </source>
</evidence>
<accession>A0A5S9Q0N4</accession>
<dbReference type="InterPro" id="IPR051016">
    <property type="entry name" value="Diverse_Substrate_AcTransf"/>
</dbReference>
<evidence type="ECO:0000256" key="2">
    <source>
        <dbReference type="ARBA" id="ARBA00023315"/>
    </source>
</evidence>
<protein>
    <recommendedName>
        <fullName evidence="3">N-acetyltransferase domain-containing protein</fullName>
    </recommendedName>
</protein>
<evidence type="ECO:0000313" key="5">
    <source>
        <dbReference type="Proteomes" id="UP000434580"/>
    </source>
</evidence>
<reference evidence="4 5" key="1">
    <citation type="submission" date="2019-11" db="EMBL/GenBank/DDBJ databases">
        <authorList>
            <person name="Holert J."/>
        </authorList>
    </citation>
    <scope>NUCLEOTIDE SEQUENCE [LARGE SCALE GENOMIC DNA]</scope>
    <source>
        <strain evidence="4">BC5_2</strain>
    </source>
</reference>
<dbReference type="Proteomes" id="UP000434580">
    <property type="component" value="Unassembled WGS sequence"/>
</dbReference>
<dbReference type="Pfam" id="PF00583">
    <property type="entry name" value="Acetyltransf_1"/>
    <property type="match status" value="1"/>
</dbReference>
<dbReference type="PANTHER" id="PTHR10545">
    <property type="entry name" value="DIAMINE N-ACETYLTRANSFERASE"/>
    <property type="match status" value="1"/>
</dbReference>
<gene>
    <name evidence="4" type="ORF">DPBNPPHM_01585</name>
</gene>
<dbReference type="EMBL" id="CACSII010000016">
    <property type="protein sequence ID" value="CAA0112317.1"/>
    <property type="molecule type" value="Genomic_DNA"/>
</dbReference>
<keyword evidence="2" id="KW-0012">Acyltransferase</keyword>
<proteinExistence type="predicted"/>
<feature type="domain" description="N-acetyltransferase" evidence="3">
    <location>
        <begin position="1"/>
        <end position="145"/>
    </location>
</feature>